<name>A0A1D8REM4_ENTCL</name>
<protein>
    <submittedName>
        <fullName evidence="1">Uncharacterized protein</fullName>
    </submittedName>
</protein>
<reference evidence="1" key="1">
    <citation type="journal article" date="2017" name="Antimicrob. Agents Chemother.">
        <title>Enterobacter cloacae Complex Isolates Harboring blaNMC-A or blaIMI-Type Class A Carbapenemase Genes on Novel Chromosomal Integrative Elements and Plasmids.</title>
        <authorList>
            <person name="Boyd D.A."/>
            <person name="Mataseje L.F."/>
            <person name="Davidson R."/>
            <person name="Delport J.A."/>
            <person name="Fuller J."/>
            <person name="Hoang L."/>
            <person name="Lefebvre B."/>
            <person name="Levett P.N."/>
            <person name="Roscoe D.L."/>
            <person name="Willey B.M."/>
            <person name="Mulvey M.R."/>
        </authorList>
    </citation>
    <scope>NUCLEOTIDE SEQUENCE</scope>
    <source>
        <strain evidence="1">N15-0261</strain>
    </source>
</reference>
<dbReference type="EMBL" id="KU870981">
    <property type="protein sequence ID" value="AOW71383.1"/>
    <property type="molecule type" value="Genomic_DNA"/>
</dbReference>
<sequence>MAIFDIEKDELLGLSDTLLEELIARLSEADVAACGHSPARVRWAGSINAPDGGVDVHVQLPVEQFISGYIERPDTVFQAKKHKMRRADILREMAPSGVLSSMVSVQAAKGGSYIIVSLDEDCSPSMLAERVRAMQEAVRHDPCHADLHLAFYDRAKLAQWIRQYPSVMLWVNRILGRGYSGWQPYGAWSCPPEGADDTLITASGIRISLPSEQARPMSIQDAIGPIRQLIRTTRKAVRVTGLSGVGKTRIVQALFERSIGTDALDRTLAVYADTGDDPNPSAAAMLERLIADQRSAIMVLDNCPPEIHASLAAKVTSHGSMIKLITVEYDIREDKPQTTEVIHIEAVGPDVAEKLLLRRFPGIGQFNARRIAQFADGNARVSLAIAERVEDGESLAVLSDAQLFNRLFEQRHGPDEGLREQAELLSLVYSFSSDVSEASDSELGILGSLAGYSYHQLYRTLNKLTYRHILQARSHWRAILPHAIANRLAASALDSFPVACLRSAFEAPGRERLLMSFAHRLGLLHDHPVAKAISAAWLQSEGVLGNLLGLGDEPVRMLEYIAPVVPDVLLNRIDAVLRISDFKSRERHYDPRWSTILNLLQVLAWEASYFDRCASLLLHIADNETDKPGQQNAREILTLFCQPYLSGTHASLEQRITLLEKCLSSGMPQRRALGLRMLSAGLSGSTWTGSGICEFGARPRDYGAEPDYEALITWRRAFIAIAVRAGNDSENHLASGARTILANSLSGLWSDKKMGSVLVDAARALHARLPWGEGWKAIRTRLHFLRKDPQVSHLLLDTLDALEKELRPNDLLSGIRLYVLSKGQHNWVLDDEFNRHGHDRYAEAEQRLTARAEQLGREFAASRLCLSDLRPNLFSSEWMPYRRAFGQGLAQGAVDPREHWHLLLSELDQDTTENKDFSVFLGFIDGVDRINEPLVHEFLDQCAVHPSLSRVLVKIHPQRDFTETDLNRCMSLLDKPDIRPFMFDTFLWDKKCRHLPASRVLELAERLLVLQSGEEVVLNGLGMRLHGKKTSEDMPGPELLHIGLRAAIQVLQKETDLRGNLVDDFMESVVAAALQSDDRDGLKHQWLDAVFSAIDRHYGFMHDYRKTIQTTVELIPEAFLSRLFTGSEDQRVMRLFFMRGSLGDTPLLSGVDIETLINWCSCSDDPGLWASVPQGLELWVSVSDSSGTVLHKNAVKLLEAAPDPSVVLESFADLTSPTSSIGRTGHIANILQARADAFGELIHHQRADISKAARDIHESLMLMIEHQRDREQLEDRKGEQRFE</sequence>
<organism evidence="1">
    <name type="scientific">Enterobacter cloacae</name>
    <dbReference type="NCBI Taxonomy" id="550"/>
    <lineage>
        <taxon>Bacteria</taxon>
        <taxon>Pseudomonadati</taxon>
        <taxon>Pseudomonadota</taxon>
        <taxon>Gammaproteobacteria</taxon>
        <taxon>Enterobacterales</taxon>
        <taxon>Enterobacteriaceae</taxon>
        <taxon>Enterobacter</taxon>
        <taxon>Enterobacter cloacae complex</taxon>
    </lineage>
</organism>
<evidence type="ECO:0000313" key="1">
    <source>
        <dbReference type="EMBL" id="AOW71383.1"/>
    </source>
</evidence>
<proteinExistence type="predicted"/>
<accession>A0A1D8REM4</accession>